<dbReference type="EMBL" id="KQ964587">
    <property type="protein sequence ID" value="KXN68237.1"/>
    <property type="molecule type" value="Genomic_DNA"/>
</dbReference>
<evidence type="ECO:0000256" key="3">
    <source>
        <dbReference type="ARBA" id="ARBA00022737"/>
    </source>
</evidence>
<feature type="compositionally biased region" description="Polar residues" evidence="6">
    <location>
        <begin position="7"/>
        <end position="20"/>
    </location>
</feature>
<feature type="repeat" description="WD" evidence="5">
    <location>
        <begin position="149"/>
        <end position="193"/>
    </location>
</feature>
<dbReference type="OMA" id="IWDIRPY"/>
<dbReference type="Pfam" id="PF00400">
    <property type="entry name" value="WD40"/>
    <property type="match status" value="7"/>
</dbReference>
<dbReference type="PROSITE" id="PS50082">
    <property type="entry name" value="WD_REPEATS_2"/>
    <property type="match status" value="6"/>
</dbReference>
<dbReference type="GO" id="GO:0003723">
    <property type="term" value="F:RNA binding"/>
    <property type="evidence" value="ECO:0007669"/>
    <property type="project" value="TreeGrafter"/>
</dbReference>
<proteinExistence type="predicted"/>
<dbReference type="PROSITE" id="PS00678">
    <property type="entry name" value="WD_REPEATS_1"/>
    <property type="match status" value="1"/>
</dbReference>
<keyword evidence="4" id="KW-0508">mRNA splicing</keyword>
<dbReference type="GO" id="GO:0071014">
    <property type="term" value="C:post-mRNA release spliceosomal complex"/>
    <property type="evidence" value="ECO:0007669"/>
    <property type="project" value="EnsemblFungi"/>
</dbReference>
<dbReference type="SUPFAM" id="SSF50978">
    <property type="entry name" value="WD40 repeat-like"/>
    <property type="match status" value="1"/>
</dbReference>
<evidence type="ECO:0000256" key="2">
    <source>
        <dbReference type="ARBA" id="ARBA00022664"/>
    </source>
</evidence>
<feature type="repeat" description="WD" evidence="5">
    <location>
        <begin position="327"/>
        <end position="364"/>
    </location>
</feature>
<evidence type="ECO:0000256" key="6">
    <source>
        <dbReference type="SAM" id="MobiDB-lite"/>
    </source>
</evidence>
<evidence type="ECO:0000313" key="8">
    <source>
        <dbReference type="Proteomes" id="UP000070444"/>
    </source>
</evidence>
<evidence type="ECO:0000256" key="4">
    <source>
        <dbReference type="ARBA" id="ARBA00023187"/>
    </source>
</evidence>
<dbReference type="PRINTS" id="PR00320">
    <property type="entry name" value="GPROTEINBRPT"/>
</dbReference>
<organism evidence="7 8">
    <name type="scientific">Conidiobolus coronatus (strain ATCC 28846 / CBS 209.66 / NRRL 28638)</name>
    <name type="common">Delacroixia coronata</name>
    <dbReference type="NCBI Taxonomy" id="796925"/>
    <lineage>
        <taxon>Eukaryota</taxon>
        <taxon>Fungi</taxon>
        <taxon>Fungi incertae sedis</taxon>
        <taxon>Zoopagomycota</taxon>
        <taxon>Entomophthoromycotina</taxon>
        <taxon>Entomophthoromycetes</taxon>
        <taxon>Entomophthorales</taxon>
        <taxon>Ancylistaceae</taxon>
        <taxon>Conidiobolus</taxon>
    </lineage>
</organism>
<accession>A0A137NZN9</accession>
<dbReference type="Gene3D" id="2.130.10.10">
    <property type="entry name" value="YVTN repeat-like/Quinoprotein amine dehydrogenase"/>
    <property type="match status" value="1"/>
</dbReference>
<dbReference type="PANTHER" id="PTHR44006:SF1">
    <property type="entry name" value="U5 SMALL NUCLEAR RIBONUCLEOPROTEIN 40 KDA PROTEIN"/>
    <property type="match status" value="1"/>
</dbReference>
<gene>
    <name evidence="7" type="ORF">CONCODRAFT_79838</name>
</gene>
<name>A0A137NZN9_CONC2</name>
<evidence type="ECO:0000313" key="7">
    <source>
        <dbReference type="EMBL" id="KXN68237.1"/>
    </source>
</evidence>
<dbReference type="PROSITE" id="PS50294">
    <property type="entry name" value="WD_REPEATS_REGION"/>
    <property type="match status" value="5"/>
</dbReference>
<feature type="repeat" description="WD" evidence="5">
    <location>
        <begin position="107"/>
        <end position="148"/>
    </location>
</feature>
<dbReference type="SMART" id="SM00320">
    <property type="entry name" value="WD40"/>
    <property type="match status" value="7"/>
</dbReference>
<dbReference type="OrthoDB" id="1068471at2759"/>
<dbReference type="GO" id="GO:0005682">
    <property type="term" value="C:U5 snRNP"/>
    <property type="evidence" value="ECO:0007669"/>
    <property type="project" value="EnsemblFungi"/>
</dbReference>
<protein>
    <submittedName>
        <fullName evidence="7">WD40 repeat-like protein</fullName>
    </submittedName>
</protein>
<dbReference type="GO" id="GO:0071013">
    <property type="term" value="C:catalytic step 2 spliceosome"/>
    <property type="evidence" value="ECO:0007669"/>
    <property type="project" value="TreeGrafter"/>
</dbReference>
<sequence length="364" mass="40341">MDKRKASQSPEPQVETNNNQIVVVKKPKADNLPSQALVQSDNKNKALVHKVPRTSSLSNPIIQLTGHSGEVFTCRFNSTGEYIASGSFDKNIFLWKTYQENKNYGVLSGHKGAVLELDWSPDSSQLYSCGSDRTIAVWDHETGNKIKKFAEHSNIVNSVNCQKKFSGSGILVSGSDDRTVKIWDLRRKQSVETFEQDYQITSVCFSDAGDMVFAGSLDNSIHAIDLKQNTVAYTLTGHLDTITGLKLSPDGNFLLSNAMDNTVRIWDVRPFVPNERLVNIYEGAPHGFEKNLIKPSWSSDGSQIACGSSDRSVTIWDVDTKDILYKLPGHKGCVNQVDFHPQEPIIVTGSTDRTLYLGEVLPSQ</sequence>
<evidence type="ECO:0000256" key="1">
    <source>
        <dbReference type="ARBA" id="ARBA00022574"/>
    </source>
</evidence>
<dbReference type="InterPro" id="IPR001680">
    <property type="entry name" value="WD40_rpt"/>
</dbReference>
<evidence type="ECO:0000256" key="5">
    <source>
        <dbReference type="PROSITE-ProRule" id="PRU00221"/>
    </source>
</evidence>
<keyword evidence="8" id="KW-1185">Reference proteome</keyword>
<feature type="region of interest" description="Disordered" evidence="6">
    <location>
        <begin position="1"/>
        <end position="20"/>
    </location>
</feature>
<keyword evidence="3" id="KW-0677">Repeat</keyword>
<dbReference type="GO" id="GO:0006397">
    <property type="term" value="P:mRNA processing"/>
    <property type="evidence" value="ECO:0007669"/>
    <property type="project" value="UniProtKB-KW"/>
</dbReference>
<dbReference type="InterPro" id="IPR020472">
    <property type="entry name" value="WD40_PAC1"/>
</dbReference>
<keyword evidence="2" id="KW-0507">mRNA processing</keyword>
<feature type="repeat" description="WD" evidence="5">
    <location>
        <begin position="235"/>
        <end position="269"/>
    </location>
</feature>
<keyword evidence="1 5" id="KW-0853">WD repeat</keyword>
<dbReference type="CDD" id="cd00200">
    <property type="entry name" value="WD40"/>
    <property type="match status" value="1"/>
</dbReference>
<dbReference type="InterPro" id="IPR036322">
    <property type="entry name" value="WD40_repeat_dom_sf"/>
</dbReference>
<feature type="repeat" description="WD" evidence="5">
    <location>
        <begin position="296"/>
        <end position="326"/>
    </location>
</feature>
<dbReference type="Proteomes" id="UP000070444">
    <property type="component" value="Unassembled WGS sequence"/>
</dbReference>
<dbReference type="STRING" id="796925.A0A137NZN9"/>
<dbReference type="AlphaFoldDB" id="A0A137NZN9"/>
<dbReference type="InterPro" id="IPR015943">
    <property type="entry name" value="WD40/YVTN_repeat-like_dom_sf"/>
</dbReference>
<dbReference type="GO" id="GO:0008380">
    <property type="term" value="P:RNA splicing"/>
    <property type="evidence" value="ECO:0007669"/>
    <property type="project" value="UniProtKB-KW"/>
</dbReference>
<dbReference type="InterPro" id="IPR019775">
    <property type="entry name" value="WD40_repeat_CS"/>
</dbReference>
<dbReference type="PANTHER" id="PTHR44006">
    <property type="entry name" value="U5 SMALL NUCLEAR RIBONUCLEOPROTEIN 40 KDA PROTEIN"/>
    <property type="match status" value="1"/>
</dbReference>
<reference evidence="7 8" key="1">
    <citation type="journal article" date="2015" name="Genome Biol. Evol.">
        <title>Phylogenomic analyses indicate that early fungi evolved digesting cell walls of algal ancestors of land plants.</title>
        <authorList>
            <person name="Chang Y."/>
            <person name="Wang S."/>
            <person name="Sekimoto S."/>
            <person name="Aerts A.L."/>
            <person name="Choi C."/>
            <person name="Clum A."/>
            <person name="LaButti K.M."/>
            <person name="Lindquist E.A."/>
            <person name="Yee Ngan C."/>
            <person name="Ohm R.A."/>
            <person name="Salamov A.A."/>
            <person name="Grigoriev I.V."/>
            <person name="Spatafora J.W."/>
            <person name="Berbee M.L."/>
        </authorList>
    </citation>
    <scope>NUCLEOTIDE SEQUENCE [LARGE SCALE GENOMIC DNA]</scope>
    <source>
        <strain evidence="7 8">NRRL 28638</strain>
    </source>
</reference>
<feature type="repeat" description="WD" evidence="5">
    <location>
        <begin position="64"/>
        <end position="96"/>
    </location>
</feature>
<dbReference type="InterPro" id="IPR052234">
    <property type="entry name" value="U5_snRNP_Component"/>
</dbReference>